<dbReference type="STRING" id="83767.SAMN05660652_01675"/>
<proteinExistence type="predicted"/>
<dbReference type="EMBL" id="FNCY01000005">
    <property type="protein sequence ID" value="SDH40369.1"/>
    <property type="molecule type" value="Genomic_DNA"/>
</dbReference>
<evidence type="ECO:0008006" key="3">
    <source>
        <dbReference type="Google" id="ProtNLM"/>
    </source>
</evidence>
<keyword evidence="2" id="KW-1185">Reference proteome</keyword>
<evidence type="ECO:0000313" key="1">
    <source>
        <dbReference type="EMBL" id="SDH40369.1"/>
    </source>
</evidence>
<dbReference type="RefSeq" id="WP_091936472.1">
    <property type="nucleotide sequence ID" value="NZ_FNCY01000005.1"/>
</dbReference>
<gene>
    <name evidence="1" type="ORF">SAMN05660652_01675</name>
</gene>
<sequence length="64" mass="7689">MAAPYESEFTLFLRDMKSRHPEWSEQQRAGRALLWEKNVDFDELRRFAEASVPPSPCRYDIRRT</sequence>
<evidence type="ECO:0000313" key="2">
    <source>
        <dbReference type="Proteomes" id="UP000198607"/>
    </source>
</evidence>
<accession>A0A1G8C4Z3</accession>
<dbReference type="Pfam" id="PF11943">
    <property type="entry name" value="DUF3460"/>
    <property type="match status" value="1"/>
</dbReference>
<name>A0A1G8C4Z3_9RHOO</name>
<dbReference type="AlphaFoldDB" id="A0A1G8C4Z3"/>
<protein>
    <recommendedName>
        <fullName evidence="3">DUF3460 domain-containing protein</fullName>
    </recommendedName>
</protein>
<reference evidence="1 2" key="1">
    <citation type="submission" date="2016-10" db="EMBL/GenBank/DDBJ databases">
        <authorList>
            <person name="de Groot N.N."/>
        </authorList>
    </citation>
    <scope>NUCLEOTIDE SEQUENCE [LARGE SCALE GENOMIC DNA]</scope>
    <source>
        <strain evidence="1 2">DSM 5885</strain>
    </source>
</reference>
<dbReference type="OrthoDB" id="5296692at2"/>
<dbReference type="Proteomes" id="UP000198607">
    <property type="component" value="Unassembled WGS sequence"/>
</dbReference>
<organism evidence="1 2">
    <name type="scientific">Propionivibrio dicarboxylicus</name>
    <dbReference type="NCBI Taxonomy" id="83767"/>
    <lineage>
        <taxon>Bacteria</taxon>
        <taxon>Pseudomonadati</taxon>
        <taxon>Pseudomonadota</taxon>
        <taxon>Betaproteobacteria</taxon>
        <taxon>Rhodocyclales</taxon>
        <taxon>Rhodocyclaceae</taxon>
        <taxon>Propionivibrio</taxon>
    </lineage>
</organism>
<dbReference type="InterPro" id="IPR021853">
    <property type="entry name" value="DUF3460"/>
</dbReference>